<keyword evidence="3" id="KW-1185">Reference proteome</keyword>
<dbReference type="Gene3D" id="1.20.910.10">
    <property type="entry name" value="Heme oxygenase-like"/>
    <property type="match status" value="1"/>
</dbReference>
<dbReference type="AlphaFoldDB" id="A0AAN9UYU9"/>
<name>A0AAN9UYU9_9PEZI</name>
<keyword evidence="1" id="KW-0472">Membrane</keyword>
<keyword evidence="1" id="KW-1133">Transmembrane helix</keyword>
<organism evidence="2 3">
    <name type="scientific">Diatrype stigma</name>
    <dbReference type="NCBI Taxonomy" id="117547"/>
    <lineage>
        <taxon>Eukaryota</taxon>
        <taxon>Fungi</taxon>
        <taxon>Dikarya</taxon>
        <taxon>Ascomycota</taxon>
        <taxon>Pezizomycotina</taxon>
        <taxon>Sordariomycetes</taxon>
        <taxon>Xylariomycetidae</taxon>
        <taxon>Xylariales</taxon>
        <taxon>Diatrypaceae</taxon>
        <taxon>Diatrype</taxon>
    </lineage>
</organism>
<keyword evidence="1" id="KW-0812">Transmembrane</keyword>
<sequence>MSFLNLLLVAHRYVLPPLAIVLPVILYYVKLTQKRSPFATPNKARAATAKGVKALRSNPSTSKPVQWYRTLYFQLQNLEDHPAVLGPARDELLAMFSRAISLGLEQPRGSILSMERYHAKKVWEFIGNEHDRVMTEWNSYLERRKKGHSPELFATTAAAAKWLVRQAPVKFVDGAWLGHIHKITTPFSLRAVTKDVWQVMSEELGDGDLSKHHVYLYRQLLKDVGCSLPDGHTAEFIKPCYWDGTDDRGAWQAAVGQLLISLFPSEFLPEILGFNMHYELITMDTMRASYELKALGINPYYFLIHIAIDNADSGHTAMATHAVTRYLDTLRATEGEAAAQKAWKRVQVGYTLSQTLGDPHFSESECSSSTVGPLRFSFPNATLDPLSTRMIEIFKNKASFSHQFHCQSRVRIGGHTLAEWLSPGMWTHPHSQQHLELLSGLVQAKPWIVPGASHKSLLVRELSWEGRMFGAFTHDEVATLTAWIDSMGTGNHPWLYWSYTGREPSISKDVVSSLRDPVRHHPVVMSPDLDNASSSGLGQVPDDAGPSSGLRMERQLLAPSSSARLPDIVALWFAHIGLLENTINTPSRTASPFYAKVLRVLRAQAGFAAETHIVAGMDEMRRISCPSLVDIGLELISRCGFGTRAQLCCLQDVFDLTRSQGQDEETAALSHDMLHWGTRPNANLGLLLGLALVFLELKDAVAKAPELLSEESQAVLRAIVARERQSLEDCERELRSADEKQYRRLLQGYRIGSRALDKCLCAGIGTNS</sequence>
<evidence type="ECO:0000256" key="1">
    <source>
        <dbReference type="SAM" id="Phobius"/>
    </source>
</evidence>
<protein>
    <submittedName>
        <fullName evidence="2">Uncharacterized protein</fullName>
    </submittedName>
</protein>
<feature type="transmembrane region" description="Helical" evidence="1">
    <location>
        <begin position="6"/>
        <end position="29"/>
    </location>
</feature>
<dbReference type="Pfam" id="PF14518">
    <property type="entry name" value="Haem_oxygenas_2"/>
    <property type="match status" value="1"/>
</dbReference>
<gene>
    <name evidence="2" type="ORF">SLS62_002226</name>
</gene>
<dbReference type="SMART" id="SM01236">
    <property type="entry name" value="Haem_oxygenase_2"/>
    <property type="match status" value="1"/>
</dbReference>
<accession>A0AAN9UYU9</accession>
<dbReference type="EMBL" id="JAKJXP020000011">
    <property type="protein sequence ID" value="KAK7755617.1"/>
    <property type="molecule type" value="Genomic_DNA"/>
</dbReference>
<proteinExistence type="predicted"/>
<evidence type="ECO:0000313" key="2">
    <source>
        <dbReference type="EMBL" id="KAK7755617.1"/>
    </source>
</evidence>
<dbReference type="Proteomes" id="UP001320420">
    <property type="component" value="Unassembled WGS sequence"/>
</dbReference>
<comment type="caution">
    <text evidence="2">The sequence shown here is derived from an EMBL/GenBank/DDBJ whole genome shotgun (WGS) entry which is preliminary data.</text>
</comment>
<evidence type="ECO:0000313" key="3">
    <source>
        <dbReference type="Proteomes" id="UP001320420"/>
    </source>
</evidence>
<dbReference type="InterPro" id="IPR016084">
    <property type="entry name" value="Haem_Oase-like_multi-hlx"/>
</dbReference>
<reference evidence="2 3" key="1">
    <citation type="submission" date="2024-02" db="EMBL/GenBank/DDBJ databases">
        <title>De novo assembly and annotation of 12 fungi associated with fruit tree decline syndrome in Ontario, Canada.</title>
        <authorList>
            <person name="Sulman M."/>
            <person name="Ellouze W."/>
            <person name="Ilyukhin E."/>
        </authorList>
    </citation>
    <scope>NUCLEOTIDE SEQUENCE [LARGE SCALE GENOMIC DNA]</scope>
    <source>
        <strain evidence="2 3">M11/M66-122</strain>
    </source>
</reference>